<gene>
    <name evidence="3" type="ORF">SAMN05878482_105331</name>
    <name evidence="2" type="ORF">SRABI133_04265</name>
</gene>
<comment type="caution">
    <text evidence="2">The sequence shown here is derived from an EMBL/GenBank/DDBJ whole genome shotgun (WGS) entry which is preliminary data.</text>
</comment>
<organism evidence="2 5">
    <name type="scientific">Peribacillus simplex</name>
    <dbReference type="NCBI Taxonomy" id="1478"/>
    <lineage>
        <taxon>Bacteria</taxon>
        <taxon>Bacillati</taxon>
        <taxon>Bacillota</taxon>
        <taxon>Bacilli</taxon>
        <taxon>Bacillales</taxon>
        <taxon>Bacillaceae</taxon>
        <taxon>Peribacillus</taxon>
    </lineage>
</organism>
<dbReference type="AlphaFoldDB" id="A0A9W4L2B2"/>
<keyword evidence="1" id="KW-0472">Membrane</keyword>
<evidence type="ECO:0000313" key="3">
    <source>
        <dbReference type="EMBL" id="SIR75192.1"/>
    </source>
</evidence>
<keyword evidence="1" id="KW-0812">Transmembrane</keyword>
<evidence type="ECO:0000256" key="1">
    <source>
        <dbReference type="SAM" id="Phobius"/>
    </source>
</evidence>
<reference evidence="2" key="2">
    <citation type="submission" date="2021-11" db="EMBL/GenBank/DDBJ databases">
        <authorList>
            <person name="Bulgarelli D."/>
        </authorList>
    </citation>
    <scope>NUCLEOTIDE SEQUENCE</scope>
    <source>
        <strain evidence="2">Bi133</strain>
    </source>
</reference>
<keyword evidence="1" id="KW-1133">Transmembrane helix</keyword>
<evidence type="ECO:0000313" key="2">
    <source>
        <dbReference type="EMBL" id="CAH0291561.1"/>
    </source>
</evidence>
<dbReference type="Proteomes" id="UP000185829">
    <property type="component" value="Unassembled WGS sequence"/>
</dbReference>
<sequence length="33" mass="3764">MYDEILLTSIKAIFVIGTIAMFVILGFVKGRRF</sequence>
<dbReference type="EMBL" id="FTMX01000005">
    <property type="protein sequence ID" value="SIR75192.1"/>
    <property type="molecule type" value="Genomic_DNA"/>
</dbReference>
<accession>A0A9W4L2B2</accession>
<reference evidence="3 4" key="1">
    <citation type="submission" date="2017-01" db="EMBL/GenBank/DDBJ databases">
        <authorList>
            <person name="Varghese N."/>
            <person name="Submissions S."/>
        </authorList>
    </citation>
    <scope>NUCLEOTIDE SEQUENCE [LARGE SCALE GENOMIC DNA]</scope>
    <source>
        <strain evidence="3 4">RUG2-6</strain>
    </source>
</reference>
<dbReference type="EMBL" id="CAKKMG010000088">
    <property type="protein sequence ID" value="CAH0291561.1"/>
    <property type="molecule type" value="Genomic_DNA"/>
</dbReference>
<dbReference type="Proteomes" id="UP000789326">
    <property type="component" value="Unassembled WGS sequence"/>
</dbReference>
<evidence type="ECO:0000313" key="5">
    <source>
        <dbReference type="Proteomes" id="UP000789326"/>
    </source>
</evidence>
<evidence type="ECO:0000313" key="4">
    <source>
        <dbReference type="Proteomes" id="UP000185829"/>
    </source>
</evidence>
<proteinExistence type="predicted"/>
<protein>
    <submittedName>
        <fullName evidence="2">Uncharacterized protein</fullName>
    </submittedName>
</protein>
<name>A0A9W4L2B2_9BACI</name>
<feature type="transmembrane region" description="Helical" evidence="1">
    <location>
        <begin position="6"/>
        <end position="28"/>
    </location>
</feature>